<evidence type="ECO:0000313" key="3">
    <source>
        <dbReference type="EMBL" id="KZP14239.1"/>
    </source>
</evidence>
<gene>
    <name evidence="3" type="ORF">FIBSPDRAFT_114556</name>
    <name evidence="2" type="ORF">FIBSPDRAFT_251407</name>
</gene>
<sequence length="80" mass="8282">MVDGLWKNRPASSTSTMRPLAVGSGVSGQLLRRVLVSDTQGIDSGGNIGDDDGLASAGTILVARSHISQRKHVSQHLGTS</sequence>
<protein>
    <submittedName>
        <fullName evidence="2">Uncharacterized protein</fullName>
    </submittedName>
</protein>
<evidence type="ECO:0000256" key="1">
    <source>
        <dbReference type="SAM" id="MobiDB-lite"/>
    </source>
</evidence>
<reference evidence="2 4" key="1">
    <citation type="journal article" date="2016" name="Mol. Biol. Evol.">
        <title>Comparative Genomics of Early-Diverging Mushroom-Forming Fungi Provides Insights into the Origins of Lignocellulose Decay Capabilities.</title>
        <authorList>
            <person name="Nagy L.G."/>
            <person name="Riley R."/>
            <person name="Tritt A."/>
            <person name="Adam C."/>
            <person name="Daum C."/>
            <person name="Floudas D."/>
            <person name="Sun H."/>
            <person name="Yadav J.S."/>
            <person name="Pangilinan J."/>
            <person name="Larsson K.H."/>
            <person name="Matsuura K."/>
            <person name="Barry K."/>
            <person name="Labutti K."/>
            <person name="Kuo R."/>
            <person name="Ohm R.A."/>
            <person name="Bhattacharya S.S."/>
            <person name="Shirouzu T."/>
            <person name="Yoshinaga Y."/>
            <person name="Martin F.M."/>
            <person name="Grigoriev I.V."/>
            <person name="Hibbett D.S."/>
        </authorList>
    </citation>
    <scope>NUCLEOTIDE SEQUENCE [LARGE SCALE GENOMIC DNA]</scope>
    <source>
        <strain evidence="2 4">CBS 109695</strain>
    </source>
</reference>
<name>A0A165XSE4_9AGAM</name>
<dbReference type="EMBL" id="KV417712">
    <property type="protein sequence ID" value="KZP08850.1"/>
    <property type="molecule type" value="Genomic_DNA"/>
</dbReference>
<dbReference type="AlphaFoldDB" id="A0A165XSE4"/>
<dbReference type="EMBL" id="KV417620">
    <property type="protein sequence ID" value="KZP14239.1"/>
    <property type="molecule type" value="Genomic_DNA"/>
</dbReference>
<evidence type="ECO:0000313" key="2">
    <source>
        <dbReference type="EMBL" id="KZP08850.1"/>
    </source>
</evidence>
<keyword evidence="4" id="KW-1185">Reference proteome</keyword>
<organism evidence="2 4">
    <name type="scientific">Athelia psychrophila</name>
    <dbReference type="NCBI Taxonomy" id="1759441"/>
    <lineage>
        <taxon>Eukaryota</taxon>
        <taxon>Fungi</taxon>
        <taxon>Dikarya</taxon>
        <taxon>Basidiomycota</taxon>
        <taxon>Agaricomycotina</taxon>
        <taxon>Agaricomycetes</taxon>
        <taxon>Agaricomycetidae</taxon>
        <taxon>Atheliales</taxon>
        <taxon>Atheliaceae</taxon>
        <taxon>Athelia</taxon>
    </lineage>
</organism>
<evidence type="ECO:0000313" key="4">
    <source>
        <dbReference type="Proteomes" id="UP000076532"/>
    </source>
</evidence>
<dbReference type="Proteomes" id="UP000076532">
    <property type="component" value="Unassembled WGS sequence"/>
</dbReference>
<feature type="region of interest" description="Disordered" evidence="1">
    <location>
        <begin position="1"/>
        <end position="22"/>
    </location>
</feature>
<proteinExistence type="predicted"/>
<accession>A0A165XSE4</accession>